<comment type="caution">
    <text evidence="2">The sequence shown here is derived from an EMBL/GenBank/DDBJ whole genome shotgun (WGS) entry which is preliminary data.</text>
</comment>
<dbReference type="InterPro" id="IPR045518">
    <property type="entry name" value="2EXR"/>
</dbReference>
<name>A0AAN7YUX6_9PEZI</name>
<gene>
    <name evidence="2" type="ORF">RRF57_001431</name>
</gene>
<organism evidence="2 3">
    <name type="scientific">Xylaria bambusicola</name>
    <dbReference type="NCBI Taxonomy" id="326684"/>
    <lineage>
        <taxon>Eukaryota</taxon>
        <taxon>Fungi</taxon>
        <taxon>Dikarya</taxon>
        <taxon>Ascomycota</taxon>
        <taxon>Pezizomycotina</taxon>
        <taxon>Sordariomycetes</taxon>
        <taxon>Xylariomycetidae</taxon>
        <taxon>Xylariales</taxon>
        <taxon>Xylariaceae</taxon>
        <taxon>Xylaria</taxon>
    </lineage>
</organism>
<proteinExistence type="predicted"/>
<dbReference type="EMBL" id="JAWHQM010000002">
    <property type="protein sequence ID" value="KAK5625715.1"/>
    <property type="molecule type" value="Genomic_DNA"/>
</dbReference>
<evidence type="ECO:0000259" key="1">
    <source>
        <dbReference type="Pfam" id="PF20150"/>
    </source>
</evidence>
<feature type="domain" description="2EXR" evidence="1">
    <location>
        <begin position="7"/>
        <end position="113"/>
    </location>
</feature>
<accession>A0AAN7YUX6</accession>
<evidence type="ECO:0000313" key="2">
    <source>
        <dbReference type="EMBL" id="KAK5625715.1"/>
    </source>
</evidence>
<dbReference type="AlphaFoldDB" id="A0AAN7YUX6"/>
<reference evidence="2 3" key="1">
    <citation type="submission" date="2023-10" db="EMBL/GenBank/DDBJ databases">
        <title>Draft genome sequence of Xylaria bambusicola isolate GMP-LS, the root and basal stem rot pathogen of sugarcane in Indonesia.</title>
        <authorList>
            <person name="Selvaraj P."/>
            <person name="Muralishankar V."/>
            <person name="Muruganantham S."/>
            <person name="Sp S."/>
            <person name="Haryani S."/>
            <person name="Lau K.J.X."/>
            <person name="Naqvi N.I."/>
        </authorList>
    </citation>
    <scope>NUCLEOTIDE SEQUENCE [LARGE SCALE GENOMIC DNA]</scope>
    <source>
        <strain evidence="2">GMP-LS</strain>
    </source>
</reference>
<evidence type="ECO:0000313" key="3">
    <source>
        <dbReference type="Proteomes" id="UP001305414"/>
    </source>
</evidence>
<dbReference type="Proteomes" id="UP001305414">
    <property type="component" value="Unassembled WGS sequence"/>
</dbReference>
<sequence length="178" mass="20426">MASSNSFPLFSKLPTELRFIIWEISVLDHHRDRLVLLNESTKRVICFRKLACSPHFRATSESRKVAMNLYPVRLPVYRMLYTGYNKNDQVNNNEVSIQPLPGAIYVNLARDIFTLNLKELAKMPLSRHGGRISGGVENLRWRSAALSPSQCQSVRRIMLFNCPGESPLLDGCRRTAYW</sequence>
<keyword evidence="3" id="KW-1185">Reference proteome</keyword>
<dbReference type="Pfam" id="PF20150">
    <property type="entry name" value="2EXR"/>
    <property type="match status" value="1"/>
</dbReference>
<protein>
    <recommendedName>
        <fullName evidence="1">2EXR domain-containing protein</fullName>
    </recommendedName>
</protein>